<dbReference type="SUPFAM" id="SSF56672">
    <property type="entry name" value="DNA/RNA polymerases"/>
    <property type="match status" value="1"/>
</dbReference>
<dbReference type="InterPro" id="IPR000477">
    <property type="entry name" value="RT_dom"/>
</dbReference>
<evidence type="ECO:0000256" key="4">
    <source>
        <dbReference type="ARBA" id="ARBA00022723"/>
    </source>
</evidence>
<dbReference type="GO" id="GO:0003723">
    <property type="term" value="F:RNA binding"/>
    <property type="evidence" value="ECO:0007669"/>
    <property type="project" value="InterPro"/>
</dbReference>
<dbReference type="InterPro" id="IPR043502">
    <property type="entry name" value="DNA/RNA_pol_sf"/>
</dbReference>
<dbReference type="EMBL" id="NFLB01000008">
    <property type="protein sequence ID" value="OUQ04901.1"/>
    <property type="molecule type" value="Genomic_DNA"/>
</dbReference>
<proteinExistence type="inferred from homology"/>
<organism evidence="12 13">
    <name type="scientific">Thomasclavelia spiroformis</name>
    <dbReference type="NCBI Taxonomy" id="29348"/>
    <lineage>
        <taxon>Bacteria</taxon>
        <taxon>Bacillati</taxon>
        <taxon>Bacillota</taxon>
        <taxon>Erysipelotrichia</taxon>
        <taxon>Erysipelotrichales</taxon>
        <taxon>Coprobacillaceae</taxon>
        <taxon>Thomasclavelia</taxon>
    </lineage>
</organism>
<keyword evidence="4" id="KW-0479">Metal-binding</keyword>
<dbReference type="InterPro" id="IPR000123">
    <property type="entry name" value="Reverse_transcriptase_msDNA"/>
</dbReference>
<name>A0A1Y4Q1M0_9FIRM</name>
<reference evidence="13" key="1">
    <citation type="submission" date="2017-04" db="EMBL/GenBank/DDBJ databases">
        <title>Function of individual gut microbiota members based on whole genome sequencing of pure cultures obtained from chicken caecum.</title>
        <authorList>
            <person name="Medvecky M."/>
            <person name="Cejkova D."/>
            <person name="Polansky O."/>
            <person name="Karasova D."/>
            <person name="Kubasova T."/>
            <person name="Cizek A."/>
            <person name="Rychlik I."/>
        </authorList>
    </citation>
    <scope>NUCLEOTIDE SEQUENCE [LARGE SCALE GENOMIC DNA]</scope>
    <source>
        <strain evidence="13">An149</strain>
    </source>
</reference>
<evidence type="ECO:0000313" key="11">
    <source>
        <dbReference type="EMBL" id="OUQ04901.1"/>
    </source>
</evidence>
<dbReference type="InterPro" id="IPR013597">
    <property type="entry name" value="Mat_intron_G2"/>
</dbReference>
<feature type="domain" description="Reverse transcriptase" evidence="10">
    <location>
        <begin position="99"/>
        <end position="325"/>
    </location>
</feature>
<dbReference type="PRINTS" id="PR00866">
    <property type="entry name" value="RNADNAPOLMS"/>
</dbReference>
<keyword evidence="7" id="KW-0051">Antiviral defense</keyword>
<dbReference type="Gene3D" id="3.30.70.270">
    <property type="match status" value="1"/>
</dbReference>
<dbReference type="PANTHER" id="PTHR34047">
    <property type="entry name" value="NUCLEAR INTRON MATURASE 1, MITOCHONDRIAL-RELATED"/>
    <property type="match status" value="1"/>
</dbReference>
<evidence type="ECO:0000256" key="8">
    <source>
        <dbReference type="ARBA" id="ARBA00034120"/>
    </source>
</evidence>
<dbReference type="PANTHER" id="PTHR34047:SF8">
    <property type="entry name" value="PROTEIN YKFC"/>
    <property type="match status" value="1"/>
</dbReference>
<dbReference type="InterPro" id="IPR043128">
    <property type="entry name" value="Rev_trsase/Diguanyl_cyclase"/>
</dbReference>
<protein>
    <recommendedName>
        <fullName evidence="1">RNA-directed DNA polymerase</fullName>
        <ecNumber evidence="1">2.7.7.49</ecNumber>
    </recommendedName>
</protein>
<sequence length="472" mass="55714">MKDTQDKIGYCQLSLGLLYEDSTEYDNSGEVYPTSKQEISHMKNTNRFVVHEKLLETIMEDANIEKAIQRVMSNKGSGGVDKMQVAEVRTHFAQHWSYLKKLIMEGHYSPQAVKRVEIPKDNGKKRELGIPTVTDRVIQQAIVQVLTPIFEPQFSDNSYGFRPRRNAHQAVRKVVEYANEGYRYTVDLDLEKYFDTVNHSRLIQILSQTIKDGRVISLIHKYLNAGVIVKHKFEETTKGVPQGGPLSPLLSNIYLNEFDKEMERRGNRFVRYADDCVILFKSKRSAMRVKETVTRYLEEKLFVKVNQEKTKVAYITDIKFLGFGFYIEKSGNVRITVHKKSKEKMKKRIKEITKRNRPISSKELAKELKEYITGWVNYYRIANMSKHLREIDSWMRRRIRMIYWKRWKLVRTRYRNLQKLGINKSKAWEWANTRKSYWHIANSFILKRTLTNEVLKIYGFISALDYYNSINL</sequence>
<keyword evidence="2" id="KW-0808">Transferase</keyword>
<gene>
    <name evidence="11" type="ORF">B5E91_07765</name>
    <name evidence="12" type="ORF">B5E91_07845</name>
</gene>
<dbReference type="EC" id="2.7.7.49" evidence="1"/>
<dbReference type="CDD" id="cd01651">
    <property type="entry name" value="RT_G2_intron"/>
    <property type="match status" value="1"/>
</dbReference>
<keyword evidence="6 12" id="KW-0695">RNA-directed DNA polymerase</keyword>
<evidence type="ECO:0000256" key="1">
    <source>
        <dbReference type="ARBA" id="ARBA00012493"/>
    </source>
</evidence>
<dbReference type="NCBIfam" id="TIGR04416">
    <property type="entry name" value="group_II_RT_mat"/>
    <property type="match status" value="1"/>
</dbReference>
<dbReference type="Pfam" id="PF00078">
    <property type="entry name" value="RVT_1"/>
    <property type="match status" value="1"/>
</dbReference>
<evidence type="ECO:0000256" key="2">
    <source>
        <dbReference type="ARBA" id="ARBA00022679"/>
    </source>
</evidence>
<dbReference type="RefSeq" id="WP_087256614.1">
    <property type="nucleotide sequence ID" value="NZ_JBKSXH010000009.1"/>
</dbReference>
<dbReference type="InterPro" id="IPR030931">
    <property type="entry name" value="Group_II_RT_mat"/>
</dbReference>
<dbReference type="GO" id="GO:0003964">
    <property type="term" value="F:RNA-directed DNA polymerase activity"/>
    <property type="evidence" value="ECO:0007669"/>
    <property type="project" value="UniProtKB-KW"/>
</dbReference>
<dbReference type="GO" id="GO:0051607">
    <property type="term" value="P:defense response to virus"/>
    <property type="evidence" value="ECO:0007669"/>
    <property type="project" value="UniProtKB-KW"/>
</dbReference>
<reference evidence="12" key="2">
    <citation type="journal article" date="2018" name="BMC Genomics">
        <title>Whole genome sequencing and function prediction of 133 gut anaerobes isolated from chicken caecum in pure cultures.</title>
        <authorList>
            <person name="Medvecky M."/>
            <person name="Cejkova D."/>
            <person name="Polansky O."/>
            <person name="Karasova D."/>
            <person name="Kubasova T."/>
            <person name="Cizek A."/>
            <person name="Rychlik I."/>
        </authorList>
    </citation>
    <scope>NUCLEOTIDE SEQUENCE</scope>
    <source>
        <strain evidence="12">An149</strain>
    </source>
</reference>
<comment type="catalytic activity">
    <reaction evidence="9">
        <text>DNA(n) + a 2'-deoxyribonucleoside 5'-triphosphate = DNA(n+1) + diphosphate</text>
        <dbReference type="Rhea" id="RHEA:22508"/>
        <dbReference type="Rhea" id="RHEA-COMP:17339"/>
        <dbReference type="Rhea" id="RHEA-COMP:17340"/>
        <dbReference type="ChEBI" id="CHEBI:33019"/>
        <dbReference type="ChEBI" id="CHEBI:61560"/>
        <dbReference type="ChEBI" id="CHEBI:173112"/>
        <dbReference type="EC" id="2.7.7.49"/>
    </reaction>
</comment>
<evidence type="ECO:0000256" key="3">
    <source>
        <dbReference type="ARBA" id="ARBA00022695"/>
    </source>
</evidence>
<dbReference type="AlphaFoldDB" id="A0A1Y4Q1M0"/>
<comment type="caution">
    <text evidence="12">The sequence shown here is derived from an EMBL/GenBank/DDBJ whole genome shotgun (WGS) entry which is preliminary data.</text>
</comment>
<evidence type="ECO:0000313" key="12">
    <source>
        <dbReference type="EMBL" id="OUQ04914.1"/>
    </source>
</evidence>
<accession>A0A1Y4Q1M0</accession>
<dbReference type="PROSITE" id="PS50878">
    <property type="entry name" value="RT_POL"/>
    <property type="match status" value="1"/>
</dbReference>
<dbReference type="Proteomes" id="UP000196258">
    <property type="component" value="Unassembled WGS sequence"/>
</dbReference>
<evidence type="ECO:0000256" key="7">
    <source>
        <dbReference type="ARBA" id="ARBA00023118"/>
    </source>
</evidence>
<keyword evidence="5" id="KW-0460">Magnesium</keyword>
<evidence type="ECO:0000259" key="10">
    <source>
        <dbReference type="PROSITE" id="PS50878"/>
    </source>
</evidence>
<dbReference type="InterPro" id="IPR051083">
    <property type="entry name" value="GrpII_Intron_Splice-Mob/Def"/>
</dbReference>
<evidence type="ECO:0000256" key="5">
    <source>
        <dbReference type="ARBA" id="ARBA00022842"/>
    </source>
</evidence>
<evidence type="ECO:0000256" key="6">
    <source>
        <dbReference type="ARBA" id="ARBA00022918"/>
    </source>
</evidence>
<dbReference type="Pfam" id="PF08388">
    <property type="entry name" value="GIIM"/>
    <property type="match status" value="1"/>
</dbReference>
<dbReference type="GO" id="GO:0046872">
    <property type="term" value="F:metal ion binding"/>
    <property type="evidence" value="ECO:0007669"/>
    <property type="project" value="UniProtKB-KW"/>
</dbReference>
<evidence type="ECO:0000256" key="9">
    <source>
        <dbReference type="ARBA" id="ARBA00048173"/>
    </source>
</evidence>
<dbReference type="EMBL" id="NFLB01000008">
    <property type="protein sequence ID" value="OUQ04914.1"/>
    <property type="molecule type" value="Genomic_DNA"/>
</dbReference>
<keyword evidence="3" id="KW-0548">Nucleotidyltransferase</keyword>
<comment type="similarity">
    <text evidence="8">Belongs to the bacterial reverse transcriptase family.</text>
</comment>
<evidence type="ECO:0000313" key="13">
    <source>
        <dbReference type="Proteomes" id="UP000196258"/>
    </source>
</evidence>